<dbReference type="Proteomes" id="UP000054928">
    <property type="component" value="Unassembled WGS sequence"/>
</dbReference>
<evidence type="ECO:0000256" key="1">
    <source>
        <dbReference type="ARBA" id="ARBA00023172"/>
    </source>
</evidence>
<dbReference type="GeneID" id="36397300"/>
<sequence length="199" mass="22191">MSLPLTSLPPITEEINANTDIADTNRGKSALAQDRALATIRQDAEDNIRKFATHMMLKLKKSGSPSLQTAMNYLSCLKGKSASEHDFKIHSQKEGITLQNTADDITDEILRLLCEKMLDSNSWIGMKNRALQIVLWHLLGRINEVAQLRSVRLKFDPLNGAVMVNLLRTKGNKSGRESLKALLGIVNVISIACWMHWLA</sequence>
<dbReference type="SUPFAM" id="SSF56349">
    <property type="entry name" value="DNA breaking-rejoining enzymes"/>
    <property type="match status" value="1"/>
</dbReference>
<evidence type="ECO:0000313" key="3">
    <source>
        <dbReference type="Proteomes" id="UP000054928"/>
    </source>
</evidence>
<dbReference type="Gene3D" id="1.10.443.10">
    <property type="entry name" value="Intergrase catalytic core"/>
    <property type="match status" value="1"/>
</dbReference>
<proteinExistence type="predicted"/>
<dbReference type="EMBL" id="CCYD01001864">
    <property type="protein sequence ID" value="CEG45912.1"/>
    <property type="molecule type" value="Genomic_DNA"/>
</dbReference>
<dbReference type="GO" id="GO:0003677">
    <property type="term" value="F:DNA binding"/>
    <property type="evidence" value="ECO:0007669"/>
    <property type="project" value="InterPro"/>
</dbReference>
<accession>A0A0P1AUG7</accession>
<name>A0A0P1AUG7_PLAHL</name>
<dbReference type="AlphaFoldDB" id="A0A0P1AUG7"/>
<dbReference type="InterPro" id="IPR011010">
    <property type="entry name" value="DNA_brk_join_enz"/>
</dbReference>
<protein>
    <submittedName>
        <fullName evidence="2">Integrase-like, catalytic core</fullName>
    </submittedName>
</protein>
<dbReference type="RefSeq" id="XP_024582281.1">
    <property type="nucleotide sequence ID" value="XM_024716709.1"/>
</dbReference>
<reference evidence="3" key="1">
    <citation type="submission" date="2014-09" db="EMBL/GenBank/DDBJ databases">
        <authorList>
            <person name="Sharma Rahul"/>
            <person name="Thines Marco"/>
        </authorList>
    </citation>
    <scope>NUCLEOTIDE SEQUENCE [LARGE SCALE GENOMIC DNA]</scope>
</reference>
<organism evidence="2 3">
    <name type="scientific">Plasmopara halstedii</name>
    <name type="common">Downy mildew of sunflower</name>
    <dbReference type="NCBI Taxonomy" id="4781"/>
    <lineage>
        <taxon>Eukaryota</taxon>
        <taxon>Sar</taxon>
        <taxon>Stramenopiles</taxon>
        <taxon>Oomycota</taxon>
        <taxon>Peronosporomycetes</taxon>
        <taxon>Peronosporales</taxon>
        <taxon>Peronosporaceae</taxon>
        <taxon>Plasmopara</taxon>
    </lineage>
</organism>
<dbReference type="InterPro" id="IPR013762">
    <property type="entry name" value="Integrase-like_cat_sf"/>
</dbReference>
<dbReference type="GO" id="GO:0015074">
    <property type="term" value="P:DNA integration"/>
    <property type="evidence" value="ECO:0007669"/>
    <property type="project" value="InterPro"/>
</dbReference>
<dbReference type="GO" id="GO:0006310">
    <property type="term" value="P:DNA recombination"/>
    <property type="evidence" value="ECO:0007669"/>
    <property type="project" value="UniProtKB-KW"/>
</dbReference>
<evidence type="ECO:0000313" key="2">
    <source>
        <dbReference type="EMBL" id="CEG45912.1"/>
    </source>
</evidence>
<keyword evidence="3" id="KW-1185">Reference proteome</keyword>
<keyword evidence="1" id="KW-0233">DNA recombination</keyword>